<dbReference type="GO" id="GO:0005737">
    <property type="term" value="C:cytoplasm"/>
    <property type="evidence" value="ECO:0007669"/>
    <property type="project" value="TreeGrafter"/>
</dbReference>
<protein>
    <submittedName>
        <fullName evidence="3">Caspase domain-containing protein</fullName>
    </submittedName>
</protein>
<evidence type="ECO:0000313" key="4">
    <source>
        <dbReference type="Proteomes" id="UP001221757"/>
    </source>
</evidence>
<dbReference type="GO" id="GO:0004197">
    <property type="term" value="F:cysteine-type endopeptidase activity"/>
    <property type="evidence" value="ECO:0007669"/>
    <property type="project" value="InterPro"/>
</dbReference>
<evidence type="ECO:0000259" key="2">
    <source>
        <dbReference type="Pfam" id="PF00656"/>
    </source>
</evidence>
<evidence type="ECO:0000313" key="3">
    <source>
        <dbReference type="EMBL" id="KAJ7694621.1"/>
    </source>
</evidence>
<dbReference type="AlphaFoldDB" id="A0AAD7DLN5"/>
<sequence length="653" mass="72839">MAAFPEPKANIFALIVGIDNYWSKDFSPLLGPVNDARAFNRFLLDPRSLRGLQVPASNIVLIENEKATRENILATFKSHFLDNPNIPDHGETSIVLFYAGYGTHLDTSDDMVKAICPVDERTTDDAGTYVHAIPDYLLGWMLWKLAEKKGPNITVIFDSCYLGGIGRDIGKARGATSLSLDVPLELDSHLWWKDGSATAQSHSMWAPDAASHVLLAACCADETARELRYTPTSVHGRFTKDLITQLRRATLETTTYTDLLNLIPKWSGQTPHCGGLGRNRLVFDGNYPAIRRRALSLTPLQPPGAEHSDSVDVFRVGMGSVEGVVPGTEFSAHAADDSFLATLVALSVEVNHSILATKDEEPLTLPDHANAAVSDWKYHPIILHVFTPPEFPHTSHLFPTYMRRSAQPRKYVQAASPETADIVLWSDGDDIVIERLTSMVLECARETRFFRQKWPSFPTVVDAIAHFNYFLCTHNGSAPIPGFSLEMHRLVGESQSRKADRTVGHDGNMVDRHAVDFTSQAYAMYGFTIRNESAERLFPYFFYFDPERYTIDLWCEPGRGLPLESGGGMRTVGMGSERAFEFSLPVGETSSSGFLKLFMATDYLNFGIEQSTSPFEPWFEEPHRMEKRLSEVPTWDALNVILTMTSKGMEEKA</sequence>
<dbReference type="GO" id="GO:0006508">
    <property type="term" value="P:proteolysis"/>
    <property type="evidence" value="ECO:0007669"/>
    <property type="project" value="InterPro"/>
</dbReference>
<dbReference type="Gene3D" id="3.40.50.1460">
    <property type="match status" value="1"/>
</dbReference>
<dbReference type="PANTHER" id="PTHR48104">
    <property type="entry name" value="METACASPASE-4"/>
    <property type="match status" value="1"/>
</dbReference>
<comment type="caution">
    <text evidence="3">The sequence shown here is derived from an EMBL/GenBank/DDBJ whole genome shotgun (WGS) entry which is preliminary data.</text>
</comment>
<feature type="domain" description="Peptidase C14 caspase" evidence="2">
    <location>
        <begin position="12"/>
        <end position="261"/>
    </location>
</feature>
<dbReference type="InterPro" id="IPR050452">
    <property type="entry name" value="Metacaspase"/>
</dbReference>
<comment type="similarity">
    <text evidence="1">Belongs to the peptidase C14B family.</text>
</comment>
<accession>A0AAD7DLN5</accession>
<proteinExistence type="inferred from homology"/>
<dbReference type="InterPro" id="IPR011600">
    <property type="entry name" value="Pept_C14_caspase"/>
</dbReference>
<organism evidence="3 4">
    <name type="scientific">Mycena rosella</name>
    <name type="common">Pink bonnet</name>
    <name type="synonym">Agaricus rosellus</name>
    <dbReference type="NCBI Taxonomy" id="1033263"/>
    <lineage>
        <taxon>Eukaryota</taxon>
        <taxon>Fungi</taxon>
        <taxon>Dikarya</taxon>
        <taxon>Basidiomycota</taxon>
        <taxon>Agaricomycotina</taxon>
        <taxon>Agaricomycetes</taxon>
        <taxon>Agaricomycetidae</taxon>
        <taxon>Agaricales</taxon>
        <taxon>Marasmiineae</taxon>
        <taxon>Mycenaceae</taxon>
        <taxon>Mycena</taxon>
    </lineage>
</organism>
<reference evidence="3" key="1">
    <citation type="submission" date="2023-03" db="EMBL/GenBank/DDBJ databases">
        <title>Massive genome expansion in bonnet fungi (Mycena s.s.) driven by repeated elements and novel gene families across ecological guilds.</title>
        <authorList>
            <consortium name="Lawrence Berkeley National Laboratory"/>
            <person name="Harder C.B."/>
            <person name="Miyauchi S."/>
            <person name="Viragh M."/>
            <person name="Kuo A."/>
            <person name="Thoen E."/>
            <person name="Andreopoulos B."/>
            <person name="Lu D."/>
            <person name="Skrede I."/>
            <person name="Drula E."/>
            <person name="Henrissat B."/>
            <person name="Morin E."/>
            <person name="Kohler A."/>
            <person name="Barry K."/>
            <person name="LaButti K."/>
            <person name="Morin E."/>
            <person name="Salamov A."/>
            <person name="Lipzen A."/>
            <person name="Mereny Z."/>
            <person name="Hegedus B."/>
            <person name="Baldrian P."/>
            <person name="Stursova M."/>
            <person name="Weitz H."/>
            <person name="Taylor A."/>
            <person name="Grigoriev I.V."/>
            <person name="Nagy L.G."/>
            <person name="Martin F."/>
            <person name="Kauserud H."/>
        </authorList>
    </citation>
    <scope>NUCLEOTIDE SEQUENCE</scope>
    <source>
        <strain evidence="3">CBHHK067</strain>
    </source>
</reference>
<keyword evidence="4" id="KW-1185">Reference proteome</keyword>
<gene>
    <name evidence="3" type="ORF">B0H17DRAFT_1199144</name>
</gene>
<evidence type="ECO:0000256" key="1">
    <source>
        <dbReference type="ARBA" id="ARBA00009005"/>
    </source>
</evidence>
<dbReference type="Proteomes" id="UP001221757">
    <property type="component" value="Unassembled WGS sequence"/>
</dbReference>
<dbReference type="EMBL" id="JARKIE010000041">
    <property type="protein sequence ID" value="KAJ7694621.1"/>
    <property type="molecule type" value="Genomic_DNA"/>
</dbReference>
<dbReference type="PANTHER" id="PTHR48104:SF30">
    <property type="entry name" value="METACASPASE-1"/>
    <property type="match status" value="1"/>
</dbReference>
<dbReference type="Pfam" id="PF00656">
    <property type="entry name" value="Peptidase_C14"/>
    <property type="match status" value="1"/>
</dbReference>
<name>A0AAD7DLN5_MYCRO</name>